<dbReference type="Proteomes" id="UP000429607">
    <property type="component" value="Unassembled WGS sequence"/>
</dbReference>
<dbReference type="EMBL" id="QXFU01001155">
    <property type="protein sequence ID" value="KAE9009220.1"/>
    <property type="molecule type" value="Genomic_DNA"/>
</dbReference>
<keyword evidence="6" id="KW-1185">Reference proteome</keyword>
<dbReference type="OrthoDB" id="10295827at2759"/>
<evidence type="ECO:0000313" key="7">
    <source>
        <dbReference type="Proteomes" id="UP000435112"/>
    </source>
</evidence>
<comment type="caution">
    <text evidence="3">The sequence shown here is derived from an EMBL/GenBank/DDBJ whole genome shotgun (WGS) entry which is preliminary data.</text>
</comment>
<evidence type="ECO:0000313" key="6">
    <source>
        <dbReference type="Proteomes" id="UP000434957"/>
    </source>
</evidence>
<feature type="chain" id="PRO_5036380059" evidence="1">
    <location>
        <begin position="28"/>
        <end position="55"/>
    </location>
</feature>
<gene>
    <name evidence="3" type="ORF">PR001_g13489</name>
    <name evidence="2" type="ORF">PR002_g15672</name>
    <name evidence="4" type="ORF">PR003_g10924</name>
</gene>
<reference evidence="5 7" key="1">
    <citation type="submission" date="2018-09" db="EMBL/GenBank/DDBJ databases">
        <title>Genomic investigation of the strawberry pathogen Phytophthora fragariae indicates pathogenicity is determined by transcriptional variation in three key races.</title>
        <authorList>
            <person name="Adams T.M."/>
            <person name="Armitage A.D."/>
            <person name="Sobczyk M.K."/>
            <person name="Bates H.J."/>
            <person name="Dunwell J.M."/>
            <person name="Nellist C.F."/>
            <person name="Harrison R.J."/>
        </authorList>
    </citation>
    <scope>NUCLEOTIDE SEQUENCE [LARGE SCALE GENOMIC DNA]</scope>
    <source>
        <strain evidence="3 5">SCRP249</strain>
        <strain evidence="2 7">SCRP324</strain>
        <strain evidence="4 6">SCRP333</strain>
    </source>
</reference>
<name>A0A6A3LNJ8_9STRA</name>
<dbReference type="EMBL" id="QXFV01000926">
    <property type="protein sequence ID" value="KAE9020916.1"/>
    <property type="molecule type" value="Genomic_DNA"/>
</dbReference>
<evidence type="ECO:0000256" key="1">
    <source>
        <dbReference type="SAM" id="SignalP"/>
    </source>
</evidence>
<organism evidence="3 5">
    <name type="scientific">Phytophthora rubi</name>
    <dbReference type="NCBI Taxonomy" id="129364"/>
    <lineage>
        <taxon>Eukaryota</taxon>
        <taxon>Sar</taxon>
        <taxon>Stramenopiles</taxon>
        <taxon>Oomycota</taxon>
        <taxon>Peronosporomycetes</taxon>
        <taxon>Peronosporales</taxon>
        <taxon>Peronosporaceae</taxon>
        <taxon>Phytophthora</taxon>
    </lineage>
</organism>
<dbReference type="EMBL" id="QXFT01000611">
    <property type="protein sequence ID" value="KAE9339618.1"/>
    <property type="molecule type" value="Genomic_DNA"/>
</dbReference>
<dbReference type="Proteomes" id="UP000435112">
    <property type="component" value="Unassembled WGS sequence"/>
</dbReference>
<evidence type="ECO:0000313" key="2">
    <source>
        <dbReference type="EMBL" id="KAE9009220.1"/>
    </source>
</evidence>
<evidence type="ECO:0000313" key="4">
    <source>
        <dbReference type="EMBL" id="KAE9339618.1"/>
    </source>
</evidence>
<keyword evidence="1" id="KW-0732">Signal</keyword>
<proteinExistence type="predicted"/>
<protein>
    <submittedName>
        <fullName evidence="3">Uncharacterized protein</fullName>
    </submittedName>
</protein>
<evidence type="ECO:0000313" key="5">
    <source>
        <dbReference type="Proteomes" id="UP000429607"/>
    </source>
</evidence>
<dbReference type="Proteomes" id="UP000434957">
    <property type="component" value="Unassembled WGS sequence"/>
</dbReference>
<sequence>MLLQLLLIGVRLSLEILVHLGILLAEADSNTADRLEELVERTRDGASSGRLVRAL</sequence>
<evidence type="ECO:0000313" key="3">
    <source>
        <dbReference type="EMBL" id="KAE9020916.1"/>
    </source>
</evidence>
<dbReference type="AlphaFoldDB" id="A0A6A3LNJ8"/>
<feature type="signal peptide" evidence="1">
    <location>
        <begin position="1"/>
        <end position="27"/>
    </location>
</feature>
<accession>A0A6A3LNJ8</accession>